<feature type="region of interest" description="Disordered" evidence="1">
    <location>
        <begin position="100"/>
        <end position="149"/>
    </location>
</feature>
<feature type="region of interest" description="Disordered" evidence="1">
    <location>
        <begin position="19"/>
        <end position="41"/>
    </location>
</feature>
<evidence type="ECO:0000256" key="1">
    <source>
        <dbReference type="SAM" id="MobiDB-lite"/>
    </source>
</evidence>
<dbReference type="Proteomes" id="UP000613740">
    <property type="component" value="Unassembled WGS sequence"/>
</dbReference>
<organism evidence="2 3">
    <name type="scientific">Chlamydomonas schloesseri</name>
    <dbReference type="NCBI Taxonomy" id="2026947"/>
    <lineage>
        <taxon>Eukaryota</taxon>
        <taxon>Viridiplantae</taxon>
        <taxon>Chlorophyta</taxon>
        <taxon>core chlorophytes</taxon>
        <taxon>Chlorophyceae</taxon>
        <taxon>CS clade</taxon>
        <taxon>Chlamydomonadales</taxon>
        <taxon>Chlamydomonadaceae</taxon>
        <taxon>Chlamydomonas</taxon>
    </lineage>
</organism>
<gene>
    <name evidence="2" type="ORF">HYH02_008054</name>
</gene>
<accession>A0A835WGH5</accession>
<protein>
    <submittedName>
        <fullName evidence="2">Uncharacterized protein</fullName>
    </submittedName>
</protein>
<keyword evidence="3" id="KW-1185">Reference proteome</keyword>
<dbReference type="EMBL" id="JAEHOD010000024">
    <property type="protein sequence ID" value="KAG2446898.1"/>
    <property type="molecule type" value="Genomic_DNA"/>
</dbReference>
<sequence>MKAAIVVVAEGMEDGAACAPDGCAPEDGRLETSSAGAREPDDGALLQLQLPPEEDPRVWEAVLKLLTHADLPVTWANLGPLLRVSHVYDIAAVRSACALSSSSGSSSTGSSSSSSGRSSGSSSGSSSSSSSGSSSSGAGGPEPPPYLQPHVARIPAALAAALAQLLYTSSNSGYSYGGARQVVAQLTELTRHPQYKAIVTDGGAAGPHSGLSAGWLLECGGTVELNGRRAMLCACMV</sequence>
<name>A0A835WGH5_9CHLO</name>
<proteinExistence type="predicted"/>
<reference evidence="2" key="1">
    <citation type="journal article" date="2020" name="bioRxiv">
        <title>Comparative genomics of Chlamydomonas.</title>
        <authorList>
            <person name="Craig R.J."/>
            <person name="Hasan A.R."/>
            <person name="Ness R.W."/>
            <person name="Keightley P.D."/>
        </authorList>
    </citation>
    <scope>NUCLEOTIDE SEQUENCE</scope>
    <source>
        <strain evidence="2">CCAP 11/173</strain>
    </source>
</reference>
<dbReference type="AlphaFoldDB" id="A0A835WGH5"/>
<comment type="caution">
    <text evidence="2">The sequence shown here is derived from an EMBL/GenBank/DDBJ whole genome shotgun (WGS) entry which is preliminary data.</text>
</comment>
<evidence type="ECO:0000313" key="3">
    <source>
        <dbReference type="Proteomes" id="UP000613740"/>
    </source>
</evidence>
<evidence type="ECO:0000313" key="2">
    <source>
        <dbReference type="EMBL" id="KAG2446898.1"/>
    </source>
</evidence>
<feature type="compositionally biased region" description="Low complexity" evidence="1">
    <location>
        <begin position="100"/>
        <end position="136"/>
    </location>
</feature>